<dbReference type="OrthoDB" id="230260at2"/>
<proteinExistence type="predicted"/>
<dbReference type="RefSeq" id="WP_085879813.1">
    <property type="nucleotide sequence ID" value="NZ_FWFZ01000017.1"/>
</dbReference>
<feature type="coiled-coil region" evidence="3">
    <location>
        <begin position="374"/>
        <end position="401"/>
    </location>
</feature>
<evidence type="ECO:0000256" key="1">
    <source>
        <dbReference type="ARBA" id="ARBA00022741"/>
    </source>
</evidence>
<dbReference type="AlphaFoldDB" id="A0A1Y5THF3"/>
<sequence length="720" mass="77532">MAEAEPALSDLLRGAFRFLRRRYLVICLGALVGLALAVFAVMNLEDRYRSKLLLMVDEIGASSLEAEAQEGGARDAFVDGQVYIIESNEILRDAVALANLTEEPFFQRQPRSWAAQKIAELKAMIRPPRVAPADPDLSGLTPEEAYAVRTLDSAMTVDREGDTNIISISVVTDGGRLSARVADAVGTAFAMNREAAQIGRATRVAGWLDDRMLELRRQLTEAEDAVAAFRIENNLLTGAQGTSLGEQQLNEFNAELFRTRAELAQRRAAYARAVEILNGGGDIQSLPEVQQSDIVNALRTALLDLQRREAELAGQGNNPRLAGIRDERAAIEAQLSTEVTRIVEVMANEVETLEAREQLVSEALREAGGQSGDASRSSVELRELERRAEAYRALYERYLGSSGLAEENLSFLASGVEIIDAASVPSLPFAPKSQVLVLFGLILGAMLGGLIGLLREAMLTGFMTVGQLQRAVGLPVMACVPRIGSPAKAFEMTMDDPMSAYSESIRTFRHELTELSGETGTQVITITSSGPGDGKTTMARAMAGSALVAGLDVLLIDADLRRAKLSQLLQMSDDSGLSELLSGDGYGFRERNLGGGLDVLPAGRGARSPSDLLAGKSLARYLEAARQTYDLIIIDAPPVANMADASILARVSDVVGFVVRWNETPREMVVEAMKRLDSEAPVGLALNAADLSRVAQYGESYEAYARAAANPRTVRRDAAA</sequence>
<dbReference type="Gene3D" id="3.40.50.300">
    <property type="entry name" value="P-loop containing nucleotide triphosphate hydrolases"/>
    <property type="match status" value="1"/>
</dbReference>
<dbReference type="InterPro" id="IPR032807">
    <property type="entry name" value="GNVR"/>
</dbReference>
<dbReference type="CDD" id="cd05387">
    <property type="entry name" value="BY-kinase"/>
    <property type="match status" value="1"/>
</dbReference>
<feature type="transmembrane region" description="Helical" evidence="4">
    <location>
        <begin position="435"/>
        <end position="454"/>
    </location>
</feature>
<dbReference type="PANTHER" id="PTHR32309:SF13">
    <property type="entry name" value="FERRIC ENTEROBACTIN TRANSPORT PROTEIN FEPE"/>
    <property type="match status" value="1"/>
</dbReference>
<dbReference type="InterPro" id="IPR005702">
    <property type="entry name" value="Wzc-like_C"/>
</dbReference>
<dbReference type="SUPFAM" id="SSF52540">
    <property type="entry name" value="P-loop containing nucleoside triphosphate hydrolases"/>
    <property type="match status" value="1"/>
</dbReference>
<dbReference type="InterPro" id="IPR050445">
    <property type="entry name" value="Bact_polysacc_biosynth/exp"/>
</dbReference>
<reference evidence="6 7" key="1">
    <citation type="submission" date="2017-03" db="EMBL/GenBank/DDBJ databases">
        <authorList>
            <person name="Afonso C.L."/>
            <person name="Miller P.J."/>
            <person name="Scott M.A."/>
            <person name="Spackman E."/>
            <person name="Goraichik I."/>
            <person name="Dimitrov K.M."/>
            <person name="Suarez D.L."/>
            <person name="Swayne D.E."/>
        </authorList>
    </citation>
    <scope>NUCLEOTIDE SEQUENCE [LARGE SCALE GENOMIC DNA]</scope>
    <source>
        <strain evidence="6 7">CECT 7023</strain>
    </source>
</reference>
<dbReference type="PANTHER" id="PTHR32309">
    <property type="entry name" value="TYROSINE-PROTEIN KINASE"/>
    <property type="match status" value="1"/>
</dbReference>
<feature type="domain" description="Tyrosine-protein kinase G-rich" evidence="5">
    <location>
        <begin position="383"/>
        <end position="457"/>
    </location>
</feature>
<keyword evidence="2" id="KW-0067">ATP-binding</keyword>
<protein>
    <submittedName>
        <fullName evidence="6">Tyrosine-protein kinase ptk</fullName>
        <ecNumber evidence="6">2.7.10.-</ecNumber>
    </submittedName>
</protein>
<dbReference type="GO" id="GO:0005886">
    <property type="term" value="C:plasma membrane"/>
    <property type="evidence" value="ECO:0007669"/>
    <property type="project" value="TreeGrafter"/>
</dbReference>
<organism evidence="6 7">
    <name type="scientific">Roseisalinus antarcticus</name>
    <dbReference type="NCBI Taxonomy" id="254357"/>
    <lineage>
        <taxon>Bacteria</taxon>
        <taxon>Pseudomonadati</taxon>
        <taxon>Pseudomonadota</taxon>
        <taxon>Alphaproteobacteria</taxon>
        <taxon>Rhodobacterales</taxon>
        <taxon>Roseobacteraceae</taxon>
        <taxon>Roseisalinus</taxon>
    </lineage>
</organism>
<keyword evidence="4" id="KW-0472">Membrane</keyword>
<evidence type="ECO:0000313" key="7">
    <source>
        <dbReference type="Proteomes" id="UP000193900"/>
    </source>
</evidence>
<dbReference type="Pfam" id="PF13807">
    <property type="entry name" value="GNVR"/>
    <property type="match status" value="1"/>
</dbReference>
<evidence type="ECO:0000259" key="5">
    <source>
        <dbReference type="Pfam" id="PF13807"/>
    </source>
</evidence>
<keyword evidence="4" id="KW-1133">Transmembrane helix</keyword>
<evidence type="ECO:0000256" key="4">
    <source>
        <dbReference type="SAM" id="Phobius"/>
    </source>
</evidence>
<dbReference type="EC" id="2.7.10.-" evidence="6"/>
<dbReference type="InterPro" id="IPR027417">
    <property type="entry name" value="P-loop_NTPase"/>
</dbReference>
<keyword evidence="6" id="KW-0808">Transferase</keyword>
<name>A0A1Y5THF3_9RHOB</name>
<feature type="transmembrane region" description="Helical" evidence="4">
    <location>
        <begin position="23"/>
        <end position="42"/>
    </location>
</feature>
<evidence type="ECO:0000256" key="2">
    <source>
        <dbReference type="ARBA" id="ARBA00022840"/>
    </source>
</evidence>
<dbReference type="Proteomes" id="UP000193900">
    <property type="component" value="Unassembled WGS sequence"/>
</dbReference>
<keyword evidence="3" id="KW-0175">Coiled coil</keyword>
<gene>
    <name evidence="6" type="primary">ptk_2</name>
    <name evidence="6" type="ORF">ROA7023_03008</name>
</gene>
<evidence type="ECO:0000313" key="6">
    <source>
        <dbReference type="EMBL" id="SLN64346.1"/>
    </source>
</evidence>
<accession>A0A1Y5THF3</accession>
<keyword evidence="7" id="KW-1185">Reference proteome</keyword>
<keyword evidence="4" id="KW-0812">Transmembrane</keyword>
<keyword evidence="6" id="KW-0418">Kinase</keyword>
<dbReference type="EMBL" id="FWFZ01000017">
    <property type="protein sequence ID" value="SLN64346.1"/>
    <property type="molecule type" value="Genomic_DNA"/>
</dbReference>
<keyword evidence="1" id="KW-0547">Nucleotide-binding</keyword>
<dbReference type="GO" id="GO:0004713">
    <property type="term" value="F:protein tyrosine kinase activity"/>
    <property type="evidence" value="ECO:0007669"/>
    <property type="project" value="TreeGrafter"/>
</dbReference>
<evidence type="ECO:0000256" key="3">
    <source>
        <dbReference type="SAM" id="Coils"/>
    </source>
</evidence>